<protein>
    <submittedName>
        <fullName evidence="2">Uncharacterized protein</fullName>
    </submittedName>
</protein>
<organism evidence="2 3">
    <name type="scientific">Staphylococcus ratti</name>
    <dbReference type="NCBI Taxonomy" id="2892440"/>
    <lineage>
        <taxon>Bacteria</taxon>
        <taxon>Bacillati</taxon>
        <taxon>Bacillota</taxon>
        <taxon>Bacilli</taxon>
        <taxon>Bacillales</taxon>
        <taxon>Staphylococcaceae</taxon>
        <taxon>Staphylococcus</taxon>
    </lineage>
</organism>
<keyword evidence="1" id="KW-0175">Coiled coil</keyword>
<dbReference type="Proteomes" id="UP001197626">
    <property type="component" value="Chromosome"/>
</dbReference>
<feature type="coiled-coil region" evidence="1">
    <location>
        <begin position="45"/>
        <end position="90"/>
    </location>
</feature>
<reference evidence="2 3" key="1">
    <citation type="journal article" date="2022" name="Pathogens">
        <title>Staphylococcus ratti sp. nov. Isolated from a Lab Rat.</title>
        <authorList>
            <person name="Kovarovic V."/>
            <person name="Sedlacek I."/>
            <person name="Petras P."/>
            <person name="Kralova S."/>
            <person name="Maslanova I."/>
            <person name="Svec P."/>
            <person name="Neumann-Schaal M."/>
            <person name="Botka T."/>
            <person name="Gelbicova T."/>
            <person name="Stankova E."/>
            <person name="Doskar J."/>
            <person name="Pantucek R."/>
        </authorList>
    </citation>
    <scope>NUCLEOTIDE SEQUENCE [LARGE SCALE GENOMIC DNA]</scope>
    <source>
        <strain evidence="2 3">CCM 9025</strain>
    </source>
</reference>
<keyword evidence="3" id="KW-1185">Reference proteome</keyword>
<evidence type="ECO:0000256" key="1">
    <source>
        <dbReference type="SAM" id="Coils"/>
    </source>
</evidence>
<dbReference type="EMBL" id="CP086654">
    <property type="protein sequence ID" value="UEX90613.1"/>
    <property type="molecule type" value="Genomic_DNA"/>
</dbReference>
<accession>A0ABY3PEE1</accession>
<gene>
    <name evidence="2" type="ORF">LN051_02805</name>
</gene>
<evidence type="ECO:0000313" key="2">
    <source>
        <dbReference type="EMBL" id="UEX90613.1"/>
    </source>
</evidence>
<evidence type="ECO:0000313" key="3">
    <source>
        <dbReference type="Proteomes" id="UP001197626"/>
    </source>
</evidence>
<dbReference type="RefSeq" id="WP_229293094.1">
    <property type="nucleotide sequence ID" value="NZ_CP086654.1"/>
</dbReference>
<proteinExistence type="predicted"/>
<sequence length="90" mass="10662">MNRKIIRISDPLIEYLIKEISDDKNISENKLINIILERALIHQRFDTKEQEVEDLLRNVATSNNKLIEVIERQTEAINDYTNEIKKLLEV</sequence>
<name>A0ABY3PEE1_9STAP</name>